<feature type="transmembrane region" description="Helical" evidence="1">
    <location>
        <begin position="179"/>
        <end position="203"/>
    </location>
</feature>
<keyword evidence="1" id="KW-0812">Transmembrane</keyword>
<accession>A0A2T6BF58</accession>
<keyword evidence="3" id="KW-1185">Reference proteome</keyword>
<proteinExistence type="predicted"/>
<protein>
    <submittedName>
        <fullName evidence="2">Uncharacterized protein involved in response to NO</fullName>
    </submittedName>
</protein>
<feature type="transmembrane region" description="Helical" evidence="1">
    <location>
        <begin position="149"/>
        <end position="167"/>
    </location>
</feature>
<name>A0A2T6BF58_9RHOB</name>
<feature type="transmembrane region" description="Helical" evidence="1">
    <location>
        <begin position="92"/>
        <end position="113"/>
    </location>
</feature>
<dbReference type="AlphaFoldDB" id="A0A2T6BF58"/>
<dbReference type="InterPro" id="IPR010266">
    <property type="entry name" value="NnrS"/>
</dbReference>
<feature type="transmembrane region" description="Helical" evidence="1">
    <location>
        <begin position="21"/>
        <end position="46"/>
    </location>
</feature>
<dbReference type="EMBL" id="QBKS01000002">
    <property type="protein sequence ID" value="PTX54696.1"/>
    <property type="molecule type" value="Genomic_DNA"/>
</dbReference>
<gene>
    <name evidence="2" type="ORF">C8N43_3514</name>
</gene>
<dbReference type="Pfam" id="PF05940">
    <property type="entry name" value="NnrS"/>
    <property type="match status" value="1"/>
</dbReference>
<feature type="transmembrane region" description="Helical" evidence="1">
    <location>
        <begin position="342"/>
        <end position="359"/>
    </location>
</feature>
<organism evidence="2 3">
    <name type="scientific">Litoreibacter ponti</name>
    <dbReference type="NCBI Taxonomy" id="1510457"/>
    <lineage>
        <taxon>Bacteria</taxon>
        <taxon>Pseudomonadati</taxon>
        <taxon>Pseudomonadota</taxon>
        <taxon>Alphaproteobacteria</taxon>
        <taxon>Rhodobacterales</taxon>
        <taxon>Roseobacteraceae</taxon>
        <taxon>Litoreibacter</taxon>
    </lineage>
</organism>
<evidence type="ECO:0000256" key="1">
    <source>
        <dbReference type="SAM" id="Phobius"/>
    </source>
</evidence>
<feature type="transmembrane region" description="Helical" evidence="1">
    <location>
        <begin position="119"/>
        <end position="137"/>
    </location>
</feature>
<evidence type="ECO:0000313" key="3">
    <source>
        <dbReference type="Proteomes" id="UP000243978"/>
    </source>
</evidence>
<feature type="transmembrane region" description="Helical" evidence="1">
    <location>
        <begin position="311"/>
        <end position="330"/>
    </location>
</feature>
<keyword evidence="1" id="KW-1133">Transmembrane helix</keyword>
<reference evidence="2 3" key="1">
    <citation type="submission" date="2018-04" db="EMBL/GenBank/DDBJ databases">
        <title>Genomic Encyclopedia of Archaeal and Bacterial Type Strains, Phase II (KMG-II): from individual species to whole genera.</title>
        <authorList>
            <person name="Goeker M."/>
        </authorList>
    </citation>
    <scope>NUCLEOTIDE SEQUENCE [LARGE SCALE GENOMIC DNA]</scope>
    <source>
        <strain evidence="2 3">DSM 100977</strain>
    </source>
</reference>
<keyword evidence="1" id="KW-0472">Membrane</keyword>
<feature type="transmembrane region" description="Helical" evidence="1">
    <location>
        <begin position="371"/>
        <end position="390"/>
    </location>
</feature>
<feature type="transmembrane region" description="Helical" evidence="1">
    <location>
        <begin position="66"/>
        <end position="85"/>
    </location>
</feature>
<feature type="transmembrane region" description="Helical" evidence="1">
    <location>
        <begin position="276"/>
        <end position="296"/>
    </location>
</feature>
<evidence type="ECO:0000313" key="2">
    <source>
        <dbReference type="EMBL" id="PTX54696.1"/>
    </source>
</evidence>
<comment type="caution">
    <text evidence="2">The sequence shown here is derived from an EMBL/GenBank/DDBJ whole genome shotgun (WGS) entry which is preliminary data.</text>
</comment>
<dbReference type="Proteomes" id="UP000243978">
    <property type="component" value="Unassembled WGS sequence"/>
</dbReference>
<sequence>MMAHSSAEQIRSWNGPAIFSFGFRPFFLFGAVWVLFSMGLWLAVLMGGVDLPTRFDRGSWHAHEFLFGYLGAVLAGFLLTAVPNWTGRLPIVGWRLAGLFALWCAGRAAILFSNSLPSFVAPAIDLAFPIALGGLILREIIAGKNWRNLIVLALLAVFTLANALFHYEALAGEYAAQGYGLRLGLATAVMMIAVIGGRIIPSFTRNWLVREQHAARPAPPMQRFDKATLLLSPPILAIWTLQPFTVTTGFCLLVFGVLHLIRLTRWQGHHTLSEPLVFVLHASYAFFPLGAFALGLDQILGNPGTAGAQHLWMAGAIGAMTLAVMSRATLGHTGRELTAGRATIAIFVCVFAAALMRFLTPLHLGLSTLSGVFWLLAFGGFVVVYGPMLLRPKAERGT</sequence>